<gene>
    <name evidence="2" type="ORF">DES52_1081</name>
</gene>
<feature type="non-terminal residue" evidence="2">
    <location>
        <position position="1"/>
    </location>
</feature>
<protein>
    <submittedName>
        <fullName evidence="2">Uncharacterized protein</fullName>
    </submittedName>
</protein>
<name>A0A318S4F0_9DEIO</name>
<sequence>ATLDVFAWTKGVLGWESVRLMSFDGVRVLVGCAWIVAAFLFELGGRWATGNFS</sequence>
<dbReference type="AlphaFoldDB" id="A0A318S4F0"/>
<evidence type="ECO:0000256" key="1">
    <source>
        <dbReference type="SAM" id="Phobius"/>
    </source>
</evidence>
<comment type="caution">
    <text evidence="2">The sequence shown here is derived from an EMBL/GenBank/DDBJ whole genome shotgun (WGS) entry which is preliminary data.</text>
</comment>
<accession>A0A318S4F0</accession>
<dbReference type="EMBL" id="QJSX01000008">
    <property type="protein sequence ID" value="PYE53473.1"/>
    <property type="molecule type" value="Genomic_DNA"/>
</dbReference>
<keyword evidence="1" id="KW-0812">Transmembrane</keyword>
<feature type="transmembrane region" description="Helical" evidence="1">
    <location>
        <begin position="20"/>
        <end position="41"/>
    </location>
</feature>
<evidence type="ECO:0000313" key="2">
    <source>
        <dbReference type="EMBL" id="PYE53473.1"/>
    </source>
</evidence>
<keyword evidence="1" id="KW-0472">Membrane</keyword>
<evidence type="ECO:0000313" key="3">
    <source>
        <dbReference type="Proteomes" id="UP000248326"/>
    </source>
</evidence>
<keyword evidence="3" id="KW-1185">Reference proteome</keyword>
<proteinExistence type="predicted"/>
<organism evidence="2 3">
    <name type="scientific">Deinococcus yavapaiensis KR-236</name>
    <dbReference type="NCBI Taxonomy" id="694435"/>
    <lineage>
        <taxon>Bacteria</taxon>
        <taxon>Thermotogati</taxon>
        <taxon>Deinococcota</taxon>
        <taxon>Deinococci</taxon>
        <taxon>Deinococcales</taxon>
        <taxon>Deinococcaceae</taxon>
        <taxon>Deinococcus</taxon>
    </lineage>
</organism>
<dbReference type="Proteomes" id="UP000248326">
    <property type="component" value="Unassembled WGS sequence"/>
</dbReference>
<keyword evidence="1" id="KW-1133">Transmembrane helix</keyword>
<reference evidence="2 3" key="1">
    <citation type="submission" date="2018-06" db="EMBL/GenBank/DDBJ databases">
        <title>Genomic Encyclopedia of Type Strains, Phase IV (KMG-IV): sequencing the most valuable type-strain genomes for metagenomic binning, comparative biology and taxonomic classification.</title>
        <authorList>
            <person name="Goeker M."/>
        </authorList>
    </citation>
    <scope>NUCLEOTIDE SEQUENCE [LARGE SCALE GENOMIC DNA]</scope>
    <source>
        <strain evidence="2 3">DSM 18048</strain>
    </source>
</reference>